<dbReference type="KEGG" id="qsa:O6P43_016961"/>
<dbReference type="Gene3D" id="3.80.10.10">
    <property type="entry name" value="Ribonuclease Inhibitor"/>
    <property type="match status" value="2"/>
</dbReference>
<evidence type="ECO:0000259" key="3">
    <source>
        <dbReference type="Pfam" id="PF20160"/>
    </source>
</evidence>
<dbReference type="InterPro" id="IPR032675">
    <property type="entry name" value="LRR_dom_sf"/>
</dbReference>
<dbReference type="InterPro" id="IPR001611">
    <property type="entry name" value="Leu-rich_rpt"/>
</dbReference>
<reference evidence="4" key="1">
    <citation type="journal article" date="2023" name="Science">
        <title>Elucidation of the pathway for biosynthesis of saponin adjuvants from the soapbark tree.</title>
        <authorList>
            <person name="Reed J."/>
            <person name="Orme A."/>
            <person name="El-Demerdash A."/>
            <person name="Owen C."/>
            <person name="Martin L.B.B."/>
            <person name="Misra R.C."/>
            <person name="Kikuchi S."/>
            <person name="Rejzek M."/>
            <person name="Martin A.C."/>
            <person name="Harkess A."/>
            <person name="Leebens-Mack J."/>
            <person name="Louveau T."/>
            <person name="Stephenson M.J."/>
            <person name="Osbourn A."/>
        </authorList>
    </citation>
    <scope>NUCLEOTIDE SEQUENCE</scope>
    <source>
        <strain evidence="4">S10</strain>
    </source>
</reference>
<keyword evidence="5" id="KW-1185">Reference proteome</keyword>
<comment type="caution">
    <text evidence="4">The sequence shown here is derived from an EMBL/GenBank/DDBJ whole genome shotgun (WGS) entry which is preliminary data.</text>
</comment>
<evidence type="ECO:0000313" key="4">
    <source>
        <dbReference type="EMBL" id="KAJ7961636.1"/>
    </source>
</evidence>
<feature type="domain" description="C-JID" evidence="3">
    <location>
        <begin position="250"/>
        <end position="306"/>
    </location>
</feature>
<dbReference type="Pfam" id="PF13855">
    <property type="entry name" value="LRR_8"/>
    <property type="match status" value="1"/>
</dbReference>
<dbReference type="Pfam" id="PF20160">
    <property type="entry name" value="C-JID"/>
    <property type="match status" value="1"/>
</dbReference>
<dbReference type="PANTHER" id="PTHR45752">
    <property type="entry name" value="LEUCINE-RICH REPEAT-CONTAINING"/>
    <property type="match status" value="1"/>
</dbReference>
<gene>
    <name evidence="4" type="ORF">O6P43_016961</name>
</gene>
<dbReference type="SUPFAM" id="SSF52058">
    <property type="entry name" value="L domain-like"/>
    <property type="match status" value="1"/>
</dbReference>
<evidence type="ECO:0000256" key="2">
    <source>
        <dbReference type="ARBA" id="ARBA00022737"/>
    </source>
</evidence>
<evidence type="ECO:0000313" key="5">
    <source>
        <dbReference type="Proteomes" id="UP001163823"/>
    </source>
</evidence>
<keyword evidence="1" id="KW-0433">Leucine-rich repeat</keyword>
<proteinExistence type="predicted"/>
<accession>A0AAD7LQI7</accession>
<dbReference type="InterPro" id="IPR050715">
    <property type="entry name" value="LRR-SigEffector_domain"/>
</dbReference>
<name>A0AAD7LQI7_QUISA</name>
<protein>
    <submittedName>
        <fullName evidence="4">Disease resistance protein (TIR-NBS-LRR class)</fullName>
    </submittedName>
</protein>
<sequence length="339" mass="38551">MNLQGCCNLVHVPSSVKYLKKLVHLNLRDCKKLNSIPRNIHLRSLRDLDLFCCLCLEEFSVISDTMENLSLEKTGIEEISPSFGRLHKLVKLHLRFSSISEIPNNVMGCLLSLKYITLSYTNIQSIHASIKISRLSYLDVDHCERLESLPHLPSSLTRLKATGCTQLETVTSSTLGMISQDWNEYINCEPYDYSELELLFGDCTKLDQEALKNIEAQGKLAILRAAYLSTRKRLEGGIHINFDHFEEILLAGSEIPEWFSYRTTGSSITVELCSEILYNHNFLGFALCSVERDITMGVQCNVYFGNHLVHSQFYYRSYYCDGMTSSHDNVLTTAISIFS</sequence>
<organism evidence="4 5">
    <name type="scientific">Quillaja saponaria</name>
    <name type="common">Soap bark tree</name>
    <dbReference type="NCBI Taxonomy" id="32244"/>
    <lineage>
        <taxon>Eukaryota</taxon>
        <taxon>Viridiplantae</taxon>
        <taxon>Streptophyta</taxon>
        <taxon>Embryophyta</taxon>
        <taxon>Tracheophyta</taxon>
        <taxon>Spermatophyta</taxon>
        <taxon>Magnoliopsida</taxon>
        <taxon>eudicotyledons</taxon>
        <taxon>Gunneridae</taxon>
        <taxon>Pentapetalae</taxon>
        <taxon>rosids</taxon>
        <taxon>fabids</taxon>
        <taxon>Fabales</taxon>
        <taxon>Quillajaceae</taxon>
        <taxon>Quillaja</taxon>
    </lineage>
</organism>
<dbReference type="PANTHER" id="PTHR45752:SF195">
    <property type="entry name" value="LEUCINE-RICH REPEAT (LRR) FAMILY PROTEIN-RELATED"/>
    <property type="match status" value="1"/>
</dbReference>
<evidence type="ECO:0000256" key="1">
    <source>
        <dbReference type="ARBA" id="ARBA00022614"/>
    </source>
</evidence>
<keyword evidence="2" id="KW-0677">Repeat</keyword>
<dbReference type="AlphaFoldDB" id="A0AAD7LQI7"/>
<dbReference type="Proteomes" id="UP001163823">
    <property type="component" value="Chromosome 7"/>
</dbReference>
<dbReference type="InterPro" id="IPR045344">
    <property type="entry name" value="C-JID"/>
</dbReference>
<dbReference type="EMBL" id="JARAOO010000007">
    <property type="protein sequence ID" value="KAJ7961636.1"/>
    <property type="molecule type" value="Genomic_DNA"/>
</dbReference>